<accession>A0A7S7LTL2</accession>
<organism evidence="3 4">
    <name type="scientific">Candidatus Sulfurimonas baltica</name>
    <dbReference type="NCBI Taxonomy" id="2740404"/>
    <lineage>
        <taxon>Bacteria</taxon>
        <taxon>Pseudomonadati</taxon>
        <taxon>Campylobacterota</taxon>
        <taxon>Epsilonproteobacteria</taxon>
        <taxon>Campylobacterales</taxon>
        <taxon>Sulfurimonadaceae</taxon>
        <taxon>Sulfurimonas</taxon>
    </lineage>
</organism>
<dbReference type="EMBL" id="CP054492">
    <property type="protein sequence ID" value="QOY51050.1"/>
    <property type="molecule type" value="Genomic_DNA"/>
</dbReference>
<keyword evidence="1" id="KW-0597">Phosphoprotein</keyword>
<evidence type="ECO:0000313" key="3">
    <source>
        <dbReference type="EMBL" id="QOY51050.1"/>
    </source>
</evidence>
<dbReference type="Gene3D" id="3.40.50.2300">
    <property type="match status" value="1"/>
</dbReference>
<proteinExistence type="predicted"/>
<dbReference type="CDD" id="cd17536">
    <property type="entry name" value="REC_YesN-like"/>
    <property type="match status" value="1"/>
</dbReference>
<dbReference type="SMART" id="SM00448">
    <property type="entry name" value="REC"/>
    <property type="match status" value="1"/>
</dbReference>
<dbReference type="PANTHER" id="PTHR43228:SF1">
    <property type="entry name" value="TWO-COMPONENT RESPONSE REGULATOR ARR22"/>
    <property type="match status" value="1"/>
</dbReference>
<dbReference type="Proteomes" id="UP000593994">
    <property type="component" value="Chromosome"/>
</dbReference>
<dbReference type="SUPFAM" id="SSF52172">
    <property type="entry name" value="CheY-like"/>
    <property type="match status" value="1"/>
</dbReference>
<feature type="modified residue" description="4-aspartylphosphate" evidence="1">
    <location>
        <position position="64"/>
    </location>
</feature>
<dbReference type="InterPro" id="IPR001789">
    <property type="entry name" value="Sig_transdc_resp-reg_receiver"/>
</dbReference>
<evidence type="ECO:0000313" key="4">
    <source>
        <dbReference type="Proteomes" id="UP000593994"/>
    </source>
</evidence>
<sequence>MKDLKELQREAKDLKVLYVEDNDALREKASKLIGKFFDNLYVAYDGVNGLELFKEHLPQIVITDINMPKMNGIDMSRHIKEIAPDTKIIIMSAFDDKEYLFKAIEIGVYRYLNKPVEIAQFKEVIFSVVDEMKKEQDTQLFNTNLKNVFNYQSSIVLMLKNSEPTFANQVFLEYFGVKNIEEFVEKHGDIGSLLLKHDGFLYNKPEKNWFDEISQHSQKLYNIKIKDKNENLRHFVLKYQKIPNKESYGILSFDDLTQLNLLKLYDDSQIKSKNNVEDTKAMFKLLEIIQRNSAKVQLHNYYYGLSITNDASIVELKENSIVLKTNFLQLKSIQIELQSIITSDALPEAIEGKYVNINFKDQTVELKELSFSASSAVNRKTVRIAPEEKHNISLFLGENKFLGNIKIEDISLDAVRLKLDSLPAGLKIDGEVVVEMFLSMDEKSLNIKTKAVIFKKSESEHAFEVILIFKLTSQSRTDLIKYITNRQMAIIREFKGKQNG</sequence>
<dbReference type="InterPro" id="IPR011006">
    <property type="entry name" value="CheY-like_superfamily"/>
</dbReference>
<evidence type="ECO:0000259" key="2">
    <source>
        <dbReference type="PROSITE" id="PS50110"/>
    </source>
</evidence>
<protein>
    <submittedName>
        <fullName evidence="3">Response regulator</fullName>
    </submittedName>
</protein>
<dbReference type="PANTHER" id="PTHR43228">
    <property type="entry name" value="TWO-COMPONENT RESPONSE REGULATOR"/>
    <property type="match status" value="1"/>
</dbReference>
<dbReference type="AlphaFoldDB" id="A0A7S7LTL2"/>
<dbReference type="Pfam" id="PF00072">
    <property type="entry name" value="Response_reg"/>
    <property type="match status" value="1"/>
</dbReference>
<reference evidence="3 4" key="1">
    <citation type="submission" date="2020-05" db="EMBL/GenBank/DDBJ databases">
        <title>Sulfurimonas marisnigri, sp. nov., and Sulfurimonas baltica, sp. nov., manganese oxide reducing chemolithoautotrophs of the class Epsilonproteobacteria isolated from the pelagic redoxclines of the Black and Baltic Seas and emended description of the genus Sulfurimonas.</title>
        <authorList>
            <person name="Henkel J.V."/>
            <person name="Laudan C."/>
            <person name="Werner J."/>
            <person name="Neu T."/>
            <person name="Plewe S."/>
            <person name="Sproer C."/>
            <person name="Bunk B."/>
            <person name="Schulz-Vogt H.N."/>
        </authorList>
    </citation>
    <scope>NUCLEOTIDE SEQUENCE [LARGE SCALE GENOMIC DNA]</scope>
    <source>
        <strain evidence="3 4">GD2</strain>
    </source>
</reference>
<dbReference type="RefSeq" id="WP_194368165.1">
    <property type="nucleotide sequence ID" value="NZ_CP054492.1"/>
</dbReference>
<name>A0A7S7LTL2_9BACT</name>
<dbReference type="PROSITE" id="PS50110">
    <property type="entry name" value="RESPONSE_REGULATORY"/>
    <property type="match status" value="1"/>
</dbReference>
<gene>
    <name evidence="3" type="ORF">HUE88_07820</name>
</gene>
<feature type="domain" description="Response regulatory" evidence="2">
    <location>
        <begin position="15"/>
        <end position="129"/>
    </location>
</feature>
<dbReference type="GO" id="GO:0000160">
    <property type="term" value="P:phosphorelay signal transduction system"/>
    <property type="evidence" value="ECO:0007669"/>
    <property type="project" value="InterPro"/>
</dbReference>
<evidence type="ECO:0000256" key="1">
    <source>
        <dbReference type="PROSITE-ProRule" id="PRU00169"/>
    </source>
</evidence>
<keyword evidence="4" id="KW-1185">Reference proteome</keyword>
<dbReference type="InterPro" id="IPR052048">
    <property type="entry name" value="ST_Response_Regulator"/>
</dbReference>
<dbReference type="KEGG" id="sbal:HUE88_07820"/>